<keyword evidence="1" id="KW-0812">Transmembrane</keyword>
<evidence type="ECO:0000313" key="2">
    <source>
        <dbReference type="EMBL" id="GGC63445.1"/>
    </source>
</evidence>
<name>A0A916U8W2_9ACTN</name>
<evidence type="ECO:0000256" key="1">
    <source>
        <dbReference type="SAM" id="Phobius"/>
    </source>
</evidence>
<reference evidence="2" key="1">
    <citation type="journal article" date="2014" name="Int. J. Syst. Evol. Microbiol.">
        <title>Complete genome sequence of Corynebacterium casei LMG S-19264T (=DSM 44701T), isolated from a smear-ripened cheese.</title>
        <authorList>
            <consortium name="US DOE Joint Genome Institute (JGI-PGF)"/>
            <person name="Walter F."/>
            <person name="Albersmeier A."/>
            <person name="Kalinowski J."/>
            <person name="Ruckert C."/>
        </authorList>
    </citation>
    <scope>NUCLEOTIDE SEQUENCE</scope>
    <source>
        <strain evidence="2">CGMCC 1.15478</strain>
    </source>
</reference>
<keyword evidence="1" id="KW-1133">Transmembrane helix</keyword>
<feature type="transmembrane region" description="Helical" evidence="1">
    <location>
        <begin position="27"/>
        <end position="47"/>
    </location>
</feature>
<reference evidence="2" key="2">
    <citation type="submission" date="2020-09" db="EMBL/GenBank/DDBJ databases">
        <authorList>
            <person name="Sun Q."/>
            <person name="Zhou Y."/>
        </authorList>
    </citation>
    <scope>NUCLEOTIDE SEQUENCE</scope>
    <source>
        <strain evidence="2">CGMCC 1.15478</strain>
    </source>
</reference>
<dbReference type="Proteomes" id="UP000641514">
    <property type="component" value="Unassembled WGS sequence"/>
</dbReference>
<sequence>MGAVSGVTSIAAHGAVAATPHLPFAAVILVSIACAGFGATVAAVPALSRTYAPMVGTLVVGQIVGHGAMVVGMGGHATFPALPMLAAHIIAAVLLASVILTADHAYSVVTSALRVATCALVRAANSEPPILVITPYRLWATDRVLITAVGTRAPPFAV</sequence>
<accession>A0A916U8W2</accession>
<comment type="caution">
    <text evidence="2">The sequence shown here is derived from an EMBL/GenBank/DDBJ whole genome shotgun (WGS) entry which is preliminary data.</text>
</comment>
<dbReference type="AlphaFoldDB" id="A0A916U8W2"/>
<keyword evidence="1" id="KW-0472">Membrane</keyword>
<feature type="transmembrane region" description="Helical" evidence="1">
    <location>
        <begin position="81"/>
        <end position="102"/>
    </location>
</feature>
<dbReference type="EMBL" id="BMJH01000001">
    <property type="protein sequence ID" value="GGC63445.1"/>
    <property type="molecule type" value="Genomic_DNA"/>
</dbReference>
<protein>
    <submittedName>
        <fullName evidence="2">Uncharacterized protein</fullName>
    </submittedName>
</protein>
<evidence type="ECO:0000313" key="3">
    <source>
        <dbReference type="Proteomes" id="UP000641514"/>
    </source>
</evidence>
<gene>
    <name evidence="2" type="ORF">GCM10011410_14870</name>
</gene>
<proteinExistence type="predicted"/>
<organism evidence="2 3">
    <name type="scientific">Hoyosella rhizosphaerae</name>
    <dbReference type="NCBI Taxonomy" id="1755582"/>
    <lineage>
        <taxon>Bacteria</taxon>
        <taxon>Bacillati</taxon>
        <taxon>Actinomycetota</taxon>
        <taxon>Actinomycetes</taxon>
        <taxon>Mycobacteriales</taxon>
        <taxon>Hoyosellaceae</taxon>
        <taxon>Hoyosella</taxon>
    </lineage>
</organism>
<feature type="transmembrane region" description="Helical" evidence="1">
    <location>
        <begin position="54"/>
        <end position="75"/>
    </location>
</feature>
<keyword evidence="3" id="KW-1185">Reference proteome</keyword>